<dbReference type="AlphaFoldDB" id="A0AAE7BXG2"/>
<accession>A0AAE7BXG2</accession>
<dbReference type="EMBL" id="CP044463">
    <property type="protein sequence ID" value="QIC67962.1"/>
    <property type="molecule type" value="Genomic_DNA"/>
</dbReference>
<evidence type="ECO:0000313" key="2">
    <source>
        <dbReference type="Proteomes" id="UP000503505"/>
    </source>
</evidence>
<proteinExistence type="predicted"/>
<dbReference type="Proteomes" id="UP000503505">
    <property type="component" value="Chromosome"/>
</dbReference>
<protein>
    <submittedName>
        <fullName evidence="1">Uncharacterized protein</fullName>
    </submittedName>
</protein>
<organism evidence="1 2">
    <name type="scientific">Acinetobacter schindleri</name>
    <dbReference type="NCBI Taxonomy" id="108981"/>
    <lineage>
        <taxon>Bacteria</taxon>
        <taxon>Pseudomonadati</taxon>
        <taxon>Pseudomonadota</taxon>
        <taxon>Gammaproteobacteria</taxon>
        <taxon>Moraxellales</taxon>
        <taxon>Moraxellaceae</taxon>
        <taxon>Acinetobacter</taxon>
    </lineage>
</organism>
<gene>
    <name evidence="1" type="ORF">FSC10_11610</name>
</gene>
<reference evidence="1 2" key="1">
    <citation type="submission" date="2019-09" db="EMBL/GenBank/DDBJ databases">
        <title>Non-baumannii Acinetobacter spp. carrying blaNDM-1 isolated in China.</title>
        <authorList>
            <person name="Cui C."/>
            <person name="Chen C."/>
            <person name="Sun J."/>
            <person name="Liu Y."/>
        </authorList>
    </citation>
    <scope>NUCLEOTIDE SEQUENCE [LARGE SCALE GENOMIC DNA]</scope>
    <source>
        <strain evidence="1 2">HZE23-1</strain>
    </source>
</reference>
<name>A0AAE7BXG2_9GAMM</name>
<dbReference type="RefSeq" id="WP_163171927.1">
    <property type="nucleotide sequence ID" value="NZ_CP044463.1"/>
</dbReference>
<evidence type="ECO:0000313" key="1">
    <source>
        <dbReference type="EMBL" id="QIC67962.1"/>
    </source>
</evidence>
<sequence>MTGEEDNNTILFTNLIRYFAQKKLDLNLYARWAALRFVYLFGSNVCDKPLQELADRIGIEHKKLRKILVELSNLEILKITFPEKGARSRVRHIVFNHELVCGASVKAKKHARLAFQSRPCFRFITEVLVRSDEILVSNKQKNNQSFQEMIANDFMVLICLLYYSDRCGIVMLCGTPDIIKFTGLSKVNIYKSKAKLKKYGFIRSHVHGTINNTILDSSAPVYCLNLSHHFFGEKAIYGNFYITQFKADHILEFKDAYNQFNFVRTFDLNLETESSFAEHDLISSIEPCYLDLARGGFKNYGLTKFYIDSTKTNQKKSNILSSAYGLEANIYFLQTVFEQWASRIFSRQAYQLAVGKIVPNFYVTETHLTSECSLPNFVYTELLMKEGRSMRYKSARLNGIELHELNEFDRAQLFFFFLKIIEKISQSHLFFYSWFKFHQYKNISLTRENYHVDAFRILPRTGDWAHTSCVFEIDHKAVENKFFLMKPENREEVPLDNFKFYSEIKPTLDQLRHFGLLDKTCLAIDAFPSVL</sequence>